<feature type="site" description="Critical for catalysis" evidence="19">
    <location>
        <position position="232"/>
    </location>
</feature>
<feature type="binding site" evidence="16">
    <location>
        <position position="115"/>
    </location>
    <ligand>
        <name>D-threo-isocitrate</name>
        <dbReference type="ChEBI" id="CHEBI:15562"/>
    </ligand>
</feature>
<evidence type="ECO:0000256" key="4">
    <source>
        <dbReference type="ARBA" id="ARBA00013013"/>
    </source>
</evidence>
<feature type="binding site" evidence="17">
    <location>
        <position position="106"/>
    </location>
    <ligand>
        <name>NADP(+)</name>
        <dbReference type="ChEBI" id="CHEBI:58349"/>
    </ligand>
</feature>
<protein>
    <recommendedName>
        <fullName evidence="5 21">Isocitrate dehydrogenase [NADP]</fullName>
        <ecNumber evidence="4 21">1.1.1.42</ecNumber>
    </recommendedName>
</protein>
<name>A0A7W2JVZ1_9PSED</name>
<comment type="function">
    <text evidence="15">Catalyzes the oxidative decarboxylation of isocitrate to 2-oxoglutarate and carbon dioxide with the concomitant reduction of NADP(+).</text>
</comment>
<keyword evidence="13 18" id="KW-0464">Manganese</keyword>
<keyword evidence="9 21" id="KW-0479">Metal-binding</keyword>
<evidence type="ECO:0000256" key="6">
    <source>
        <dbReference type="ARBA" id="ARBA00022435"/>
    </source>
</evidence>
<gene>
    <name evidence="23" type="primary">icd</name>
    <name evidence="23" type="ORF">H4C75_15275</name>
    <name evidence="24" type="ORF">K5H97_10215</name>
</gene>
<keyword evidence="10 18" id="KW-0460">Magnesium</keyword>
<evidence type="ECO:0000256" key="13">
    <source>
        <dbReference type="ARBA" id="ARBA00023211"/>
    </source>
</evidence>
<dbReference type="InterPro" id="IPR004439">
    <property type="entry name" value="Isocitrate_DH_NADP_dimer_prok"/>
</dbReference>
<evidence type="ECO:0000256" key="17">
    <source>
        <dbReference type="PIRSR" id="PIRSR604439-2"/>
    </source>
</evidence>
<feature type="binding site" evidence="17">
    <location>
        <begin position="341"/>
        <end position="347"/>
    </location>
    <ligand>
        <name>NADP(+)</name>
        <dbReference type="ChEBI" id="CHEBI:58349"/>
    </ligand>
</feature>
<dbReference type="GO" id="GO:0000287">
    <property type="term" value="F:magnesium ion binding"/>
    <property type="evidence" value="ECO:0007669"/>
    <property type="project" value="InterPro"/>
</dbReference>
<dbReference type="RefSeq" id="WP_028692392.1">
    <property type="nucleotide sequence ID" value="NZ_BQIL01000017.1"/>
</dbReference>
<sequence length="418" mass="45508">MGYQKIKVPSDGAKITVNADHSLNVPDNPIIPYIEGDGIGVDVSPVMIKVVDAAVQKAYGGKRKIAWMEVYAGEKATQVYDQDTWLPQETLDAVRDYVVSIKGPLTTPVGGGIRSLNVALRQQLDLYVCLRPVVWFQGVPSPVKKPGDVDMVIFRENSEDIYAGIEWKAGSPEANKVIKFLKEEMGVTKIRFDQDCGIGVKPVSKEGTKRLVRKALQYVVDNDRKSLTLVHKGNIMKFTEGAFKDWGYEVARDEFGAELLDGGPWMKFRNPKTGREVIVKDAIADAMLQQILLRPAEYDVIATLNLNGDYLSDALAAEVGGIGIAPGANLSDTVAMFEATHGTAPKYAGKDQVNPGSVILSAEMMLRHMGWTEAADLIIKGTNGAIAAKTVTYDFERLMDGATLVGSSGFGEALIKHM</sequence>
<evidence type="ECO:0000256" key="9">
    <source>
        <dbReference type="ARBA" id="ARBA00022723"/>
    </source>
</evidence>
<dbReference type="GO" id="GO:0006097">
    <property type="term" value="P:glyoxylate cycle"/>
    <property type="evidence" value="ECO:0007669"/>
    <property type="project" value="UniProtKB-KW"/>
</dbReference>
<keyword evidence="11 17" id="KW-0521">NADP</keyword>
<evidence type="ECO:0000256" key="3">
    <source>
        <dbReference type="ARBA" id="ARBA00011738"/>
    </source>
</evidence>
<dbReference type="Proteomes" id="UP000825591">
    <property type="component" value="Chromosome"/>
</dbReference>
<evidence type="ECO:0000256" key="1">
    <source>
        <dbReference type="ARBA" id="ARBA00001936"/>
    </source>
</evidence>
<feature type="modified residue" description="N6-succinyllysine" evidence="20">
    <location>
        <position position="102"/>
    </location>
</feature>
<accession>A0A7W2JVZ1</accession>
<proteinExistence type="inferred from homology"/>
<feature type="site" description="Critical for catalysis" evidence="19">
    <location>
        <position position="162"/>
    </location>
</feature>
<evidence type="ECO:0000313" key="25">
    <source>
        <dbReference type="Proteomes" id="UP000541770"/>
    </source>
</evidence>
<feature type="modified residue" description="Phosphoserine" evidence="20">
    <location>
        <position position="115"/>
    </location>
</feature>
<evidence type="ECO:0000256" key="20">
    <source>
        <dbReference type="PIRSR" id="PIRSR604439-5"/>
    </source>
</evidence>
<evidence type="ECO:0000256" key="16">
    <source>
        <dbReference type="PIRSR" id="PIRSR604439-1"/>
    </source>
</evidence>
<feature type="binding site" evidence="17">
    <location>
        <position position="393"/>
    </location>
    <ligand>
        <name>NADP(+)</name>
        <dbReference type="ChEBI" id="CHEBI:58349"/>
    </ligand>
</feature>
<dbReference type="GO" id="GO:0051287">
    <property type="term" value="F:NAD binding"/>
    <property type="evidence" value="ECO:0007669"/>
    <property type="project" value="InterPro"/>
</dbReference>
<dbReference type="GO" id="GO:0004450">
    <property type="term" value="F:isocitrate dehydrogenase (NADP+) activity"/>
    <property type="evidence" value="ECO:0007669"/>
    <property type="project" value="UniProtKB-UniRule"/>
</dbReference>
<evidence type="ECO:0000256" key="21">
    <source>
        <dbReference type="RuleBase" id="RU004446"/>
    </source>
</evidence>
<dbReference type="EC" id="1.1.1.42" evidence="4 21"/>
<dbReference type="Pfam" id="PF00180">
    <property type="entry name" value="Iso_dh"/>
    <property type="match status" value="1"/>
</dbReference>
<keyword evidence="7 21" id="KW-0816">Tricarboxylic acid cycle</keyword>
<feature type="binding site" evidence="16">
    <location>
        <position position="155"/>
    </location>
    <ligand>
        <name>D-threo-isocitrate</name>
        <dbReference type="ChEBI" id="CHEBI:15562"/>
    </ligand>
</feature>
<evidence type="ECO:0000256" key="15">
    <source>
        <dbReference type="ARBA" id="ARBA00046127"/>
    </source>
</evidence>
<evidence type="ECO:0000313" key="24">
    <source>
        <dbReference type="EMBL" id="QZP28688.1"/>
    </source>
</evidence>
<comment type="subunit">
    <text evidence="3">Homodimer.</text>
</comment>
<reference evidence="23 25" key="1">
    <citation type="submission" date="2020-07" db="EMBL/GenBank/DDBJ databases">
        <title>Diversity of carbapenemase encoding genes among Pseudomonas putida group clinical isolates in a tertiary Brazilian hospital.</title>
        <authorList>
            <person name="Alberto-Lei F."/>
            <person name="Nodari C.S."/>
            <person name="Streling A.P."/>
            <person name="Paulino J.T."/>
            <person name="Bessa-Neto F.O."/>
            <person name="Cayo R."/>
            <person name="Gales A.C."/>
        </authorList>
    </citation>
    <scope>NUCLEOTIDE SEQUENCE [LARGE SCALE GENOMIC DNA]</scope>
    <source>
        <strain evidence="23 25">14802</strain>
    </source>
</reference>
<reference evidence="24 26" key="2">
    <citation type="submission" date="2021-08" db="EMBL/GenBank/DDBJ databases">
        <title>Bactericidal Effect of Pseudomonas oryziphila sp. nov., a novel Pseudomonas Species Against Xanthomonas oryzae Reduces Disease Severity of Bacterial Leaf Streak of Rice.</title>
        <authorList>
            <person name="Yang R."/>
            <person name="Li S."/>
            <person name="Li Y."/>
            <person name="Yan Y."/>
            <person name="Fang Y."/>
            <person name="Zou L."/>
            <person name="Chen G."/>
        </authorList>
    </citation>
    <scope>NUCLEOTIDE SEQUENCE [LARGE SCALE GENOMIC DNA]</scope>
    <source>
        <strain evidence="24 26">DSM 17497</strain>
    </source>
</reference>
<dbReference type="PROSITE" id="PS00470">
    <property type="entry name" value="IDH_IMDH"/>
    <property type="match status" value="1"/>
</dbReference>
<evidence type="ECO:0000256" key="5">
    <source>
        <dbReference type="ARBA" id="ARBA00019562"/>
    </source>
</evidence>
<organism evidence="23 25">
    <name type="scientific">Pseudomonas mosselii</name>
    <dbReference type="NCBI Taxonomy" id="78327"/>
    <lineage>
        <taxon>Bacteria</taxon>
        <taxon>Pseudomonadati</taxon>
        <taxon>Pseudomonadota</taxon>
        <taxon>Gammaproteobacteria</taxon>
        <taxon>Pseudomonadales</taxon>
        <taxon>Pseudomonadaceae</taxon>
        <taxon>Pseudomonas</taxon>
    </lineage>
</organism>
<comment type="cofactor">
    <cofactor evidence="18">
        <name>Mg(2+)</name>
        <dbReference type="ChEBI" id="CHEBI:18420"/>
    </cofactor>
    <cofactor evidence="18">
        <name>Mn(2+)</name>
        <dbReference type="ChEBI" id="CHEBI:29035"/>
    </cofactor>
    <text evidence="18">Binds 1 Mg(2+) or Mn(2+) ion per subunit.</text>
</comment>
<dbReference type="InterPro" id="IPR024084">
    <property type="entry name" value="IsoPropMal-DH-like_dom"/>
</dbReference>
<dbReference type="Gene3D" id="3.40.718.10">
    <property type="entry name" value="Isopropylmalate Dehydrogenase"/>
    <property type="match status" value="1"/>
</dbReference>
<comment type="similarity">
    <text evidence="2">Belongs to the isocitrate and isopropylmalate dehydrogenases family.</text>
</comment>
<dbReference type="EMBL" id="CP081966">
    <property type="protein sequence ID" value="QZP28688.1"/>
    <property type="molecule type" value="Genomic_DNA"/>
</dbReference>
<evidence type="ECO:0000256" key="14">
    <source>
        <dbReference type="ARBA" id="ARBA00023554"/>
    </source>
</evidence>
<evidence type="ECO:0000256" key="7">
    <source>
        <dbReference type="ARBA" id="ARBA00022532"/>
    </source>
</evidence>
<evidence type="ECO:0000256" key="12">
    <source>
        <dbReference type="ARBA" id="ARBA00023002"/>
    </source>
</evidence>
<comment type="catalytic activity">
    <reaction evidence="14">
        <text>D-threo-isocitrate + NADP(+) = 2-oxoglutarate + CO2 + NADPH</text>
        <dbReference type="Rhea" id="RHEA:19629"/>
        <dbReference type="ChEBI" id="CHEBI:15562"/>
        <dbReference type="ChEBI" id="CHEBI:16526"/>
        <dbReference type="ChEBI" id="CHEBI:16810"/>
        <dbReference type="ChEBI" id="CHEBI:57783"/>
        <dbReference type="ChEBI" id="CHEBI:58349"/>
        <dbReference type="EC" id="1.1.1.42"/>
    </reaction>
</comment>
<comment type="cofactor">
    <cofactor evidence="1">
        <name>Mn(2+)</name>
        <dbReference type="ChEBI" id="CHEBI:29035"/>
    </cofactor>
</comment>
<dbReference type="FunFam" id="3.40.718.10:FF:000005">
    <property type="entry name" value="Isocitrate dehydrogenase [NADP]"/>
    <property type="match status" value="1"/>
</dbReference>
<feature type="binding site" evidence="18">
    <location>
        <position position="309"/>
    </location>
    <ligand>
        <name>Mg(2+)</name>
        <dbReference type="ChEBI" id="CHEBI:18420"/>
    </ligand>
</feature>
<feature type="modified residue" description="N6-acetyllysine" evidence="20">
    <location>
        <position position="144"/>
    </location>
</feature>
<keyword evidence="6 21" id="KW-0329">Glyoxylate bypass</keyword>
<dbReference type="NCBIfam" id="NF005425">
    <property type="entry name" value="PRK07006.1"/>
    <property type="match status" value="1"/>
</dbReference>
<evidence type="ECO:0000256" key="2">
    <source>
        <dbReference type="ARBA" id="ARBA00007769"/>
    </source>
</evidence>
<dbReference type="EMBL" id="JACGDE010000009">
    <property type="protein sequence ID" value="MBA6066117.1"/>
    <property type="molecule type" value="Genomic_DNA"/>
</dbReference>
<evidence type="ECO:0000256" key="8">
    <source>
        <dbReference type="ARBA" id="ARBA00022553"/>
    </source>
</evidence>
<evidence type="ECO:0000259" key="22">
    <source>
        <dbReference type="SMART" id="SM01329"/>
    </source>
</evidence>
<dbReference type="AlphaFoldDB" id="A0A7W2JVZ1"/>
<dbReference type="Proteomes" id="UP000541770">
    <property type="component" value="Unassembled WGS sequence"/>
</dbReference>
<feature type="binding site" evidence="16">
    <location>
        <position position="121"/>
    </location>
    <ligand>
        <name>D-threo-isocitrate</name>
        <dbReference type="ChEBI" id="CHEBI:15562"/>
    </ligand>
</feature>
<evidence type="ECO:0000313" key="23">
    <source>
        <dbReference type="EMBL" id="MBA6066117.1"/>
    </source>
</evidence>
<keyword evidence="26" id="KW-1185">Reference proteome</keyword>
<dbReference type="SMART" id="SM01329">
    <property type="entry name" value="Iso_dh"/>
    <property type="match status" value="1"/>
</dbReference>
<keyword evidence="8" id="KW-0597">Phosphoprotein</keyword>
<dbReference type="SUPFAM" id="SSF53659">
    <property type="entry name" value="Isocitrate/Isopropylmalate dehydrogenase-like"/>
    <property type="match status" value="1"/>
</dbReference>
<dbReference type="PANTHER" id="PTHR43504">
    <property type="entry name" value="ISOCITRATE DEHYDROGENASE [NADP]"/>
    <property type="match status" value="1"/>
</dbReference>
<evidence type="ECO:0000256" key="19">
    <source>
        <dbReference type="PIRSR" id="PIRSR604439-4"/>
    </source>
</evidence>
<feature type="binding site" evidence="16">
    <location>
        <position position="117"/>
    </location>
    <ligand>
        <name>D-threo-isocitrate</name>
        <dbReference type="ChEBI" id="CHEBI:15562"/>
    </ligand>
</feature>
<evidence type="ECO:0000256" key="11">
    <source>
        <dbReference type="ARBA" id="ARBA00022857"/>
    </source>
</evidence>
<feature type="modified residue" description="N6-succinyllysine" evidence="20">
    <location>
        <position position="244"/>
    </location>
</feature>
<keyword evidence="12" id="KW-0560">Oxidoreductase</keyword>
<dbReference type="GO" id="GO:0006099">
    <property type="term" value="P:tricarboxylic acid cycle"/>
    <property type="evidence" value="ECO:0007669"/>
    <property type="project" value="UniProtKB-UniRule"/>
</dbReference>
<feature type="binding site" evidence="17">
    <location>
        <position position="397"/>
    </location>
    <ligand>
        <name>NADP(+)</name>
        <dbReference type="ChEBI" id="CHEBI:58349"/>
    </ligand>
</feature>
<evidence type="ECO:0000256" key="18">
    <source>
        <dbReference type="PIRSR" id="PIRSR604439-3"/>
    </source>
</evidence>
<evidence type="ECO:0000313" key="26">
    <source>
        <dbReference type="Proteomes" id="UP000825591"/>
    </source>
</evidence>
<feature type="binding site" evidence="16">
    <location>
        <position position="131"/>
    </location>
    <ligand>
        <name>D-threo-isocitrate</name>
        <dbReference type="ChEBI" id="CHEBI:15562"/>
    </ligand>
</feature>
<dbReference type="NCBIfam" id="TIGR00183">
    <property type="entry name" value="prok_nadp_idh"/>
    <property type="match status" value="1"/>
</dbReference>
<dbReference type="PANTHER" id="PTHR43504:SF1">
    <property type="entry name" value="ISOCITRATE DEHYDROGENASE [NADP]"/>
    <property type="match status" value="1"/>
</dbReference>
<feature type="binding site" evidence="17">
    <location>
        <position position="354"/>
    </location>
    <ligand>
        <name>NADP(+)</name>
        <dbReference type="ChEBI" id="CHEBI:58349"/>
    </ligand>
</feature>
<dbReference type="InterPro" id="IPR019818">
    <property type="entry name" value="IsoCit/isopropylmalate_DH_CS"/>
</dbReference>
<feature type="domain" description="Isopropylmalate dehydrogenase-like" evidence="22">
    <location>
        <begin position="30"/>
        <end position="414"/>
    </location>
</feature>
<evidence type="ECO:0000256" key="10">
    <source>
        <dbReference type="ARBA" id="ARBA00022842"/>
    </source>
</evidence>